<keyword evidence="4 8" id="KW-0418">Kinase</keyword>
<evidence type="ECO:0000256" key="6">
    <source>
        <dbReference type="SAM" id="MobiDB-lite"/>
    </source>
</evidence>
<dbReference type="Proteomes" id="UP001274830">
    <property type="component" value="Unassembled WGS sequence"/>
</dbReference>
<dbReference type="InterPro" id="IPR008271">
    <property type="entry name" value="Ser/Thr_kinase_AS"/>
</dbReference>
<dbReference type="GO" id="GO:0005634">
    <property type="term" value="C:nucleus"/>
    <property type="evidence" value="ECO:0007669"/>
    <property type="project" value="TreeGrafter"/>
</dbReference>
<evidence type="ECO:0000259" key="7">
    <source>
        <dbReference type="PROSITE" id="PS50011"/>
    </source>
</evidence>
<dbReference type="PANTHER" id="PTHR24345">
    <property type="entry name" value="SERINE/THREONINE-PROTEIN KINASE PLK"/>
    <property type="match status" value="1"/>
</dbReference>
<keyword evidence="3" id="KW-0547">Nucleotide-binding</keyword>
<proteinExistence type="predicted"/>
<evidence type="ECO:0000256" key="2">
    <source>
        <dbReference type="ARBA" id="ARBA00022679"/>
    </source>
</evidence>
<protein>
    <submittedName>
        <fullName evidence="8">cAMP-dependent protein kinase catalytic subunit</fullName>
    </submittedName>
</protein>
<dbReference type="AlphaFoldDB" id="A0AAE0TS53"/>
<dbReference type="EMBL" id="JAUTXT010000049">
    <property type="protein sequence ID" value="KAK3670902.1"/>
    <property type="molecule type" value="Genomic_DNA"/>
</dbReference>
<feature type="domain" description="Protein kinase" evidence="7">
    <location>
        <begin position="18"/>
        <end position="285"/>
    </location>
</feature>
<keyword evidence="2" id="KW-0808">Transferase</keyword>
<reference evidence="8" key="1">
    <citation type="submission" date="2023-07" db="EMBL/GenBank/DDBJ databases">
        <title>Black Yeasts Isolated from many extreme environments.</title>
        <authorList>
            <person name="Coleine C."/>
            <person name="Stajich J.E."/>
            <person name="Selbmann L."/>
        </authorList>
    </citation>
    <scope>NUCLEOTIDE SEQUENCE</scope>
    <source>
        <strain evidence="8">CCFEE 5485</strain>
    </source>
</reference>
<dbReference type="PROSITE" id="PS00108">
    <property type="entry name" value="PROTEIN_KINASE_ST"/>
    <property type="match status" value="1"/>
</dbReference>
<comment type="caution">
    <text evidence="8">The sequence shown here is derived from an EMBL/GenBank/DDBJ whole genome shotgun (WGS) entry which is preliminary data.</text>
</comment>
<keyword evidence="1" id="KW-0723">Serine/threonine-protein kinase</keyword>
<evidence type="ECO:0000313" key="9">
    <source>
        <dbReference type="Proteomes" id="UP001274830"/>
    </source>
</evidence>
<gene>
    <name evidence="8" type="primary">TPK2_2</name>
    <name evidence="8" type="ORF">LTR78_009180</name>
</gene>
<feature type="compositionally biased region" description="Basic and acidic residues" evidence="6">
    <location>
        <begin position="635"/>
        <end position="648"/>
    </location>
</feature>
<dbReference type="PANTHER" id="PTHR24345:SF0">
    <property type="entry name" value="CELL CYCLE SERINE_THREONINE-PROTEIN KINASE CDC5_MSD2"/>
    <property type="match status" value="1"/>
</dbReference>
<evidence type="ECO:0000313" key="8">
    <source>
        <dbReference type="EMBL" id="KAK3670902.1"/>
    </source>
</evidence>
<dbReference type="InterPro" id="IPR000719">
    <property type="entry name" value="Prot_kinase_dom"/>
</dbReference>
<dbReference type="GO" id="GO:0005524">
    <property type="term" value="F:ATP binding"/>
    <property type="evidence" value="ECO:0007669"/>
    <property type="project" value="UniProtKB-KW"/>
</dbReference>
<evidence type="ECO:0000256" key="4">
    <source>
        <dbReference type="ARBA" id="ARBA00022777"/>
    </source>
</evidence>
<dbReference type="GO" id="GO:0004674">
    <property type="term" value="F:protein serine/threonine kinase activity"/>
    <property type="evidence" value="ECO:0007669"/>
    <property type="project" value="UniProtKB-KW"/>
</dbReference>
<dbReference type="FunFam" id="1.10.510.10:FF:000693">
    <property type="entry name" value="Serine/threonine protein kinase, putative"/>
    <property type="match status" value="1"/>
</dbReference>
<name>A0AAE0TS53_9PEZI</name>
<feature type="compositionally biased region" description="Polar residues" evidence="6">
    <location>
        <begin position="596"/>
        <end position="617"/>
    </location>
</feature>
<dbReference type="SUPFAM" id="SSF56112">
    <property type="entry name" value="Protein kinase-like (PK-like)"/>
    <property type="match status" value="1"/>
</dbReference>
<evidence type="ECO:0000256" key="3">
    <source>
        <dbReference type="ARBA" id="ARBA00022741"/>
    </source>
</evidence>
<dbReference type="Gene3D" id="1.10.510.10">
    <property type="entry name" value="Transferase(Phosphotransferase) domain 1"/>
    <property type="match status" value="1"/>
</dbReference>
<feature type="region of interest" description="Disordered" evidence="6">
    <location>
        <begin position="314"/>
        <end position="334"/>
    </location>
</feature>
<accession>A0AAE0TS53</accession>
<feature type="region of interest" description="Disordered" evidence="6">
    <location>
        <begin position="578"/>
        <end position="676"/>
    </location>
</feature>
<organism evidence="8 9">
    <name type="scientific">Recurvomyces mirabilis</name>
    <dbReference type="NCBI Taxonomy" id="574656"/>
    <lineage>
        <taxon>Eukaryota</taxon>
        <taxon>Fungi</taxon>
        <taxon>Dikarya</taxon>
        <taxon>Ascomycota</taxon>
        <taxon>Pezizomycotina</taxon>
        <taxon>Dothideomycetes</taxon>
        <taxon>Dothideomycetidae</taxon>
        <taxon>Mycosphaerellales</taxon>
        <taxon>Teratosphaeriaceae</taxon>
        <taxon>Recurvomyces</taxon>
    </lineage>
</organism>
<dbReference type="SMART" id="SM00220">
    <property type="entry name" value="S_TKc"/>
    <property type="match status" value="1"/>
</dbReference>
<evidence type="ECO:0000256" key="5">
    <source>
        <dbReference type="ARBA" id="ARBA00022840"/>
    </source>
</evidence>
<dbReference type="Pfam" id="PF00069">
    <property type="entry name" value="Pkinase"/>
    <property type="match status" value="1"/>
</dbReference>
<feature type="region of interest" description="Disordered" evidence="6">
    <location>
        <begin position="463"/>
        <end position="488"/>
    </location>
</feature>
<dbReference type="InterPro" id="IPR011009">
    <property type="entry name" value="Kinase-like_dom_sf"/>
</dbReference>
<evidence type="ECO:0000256" key="1">
    <source>
        <dbReference type="ARBA" id="ARBA00022527"/>
    </source>
</evidence>
<dbReference type="PROSITE" id="PS50011">
    <property type="entry name" value="PROTEIN_KINASE_DOM"/>
    <property type="match status" value="1"/>
</dbReference>
<keyword evidence="5" id="KW-0067">ATP-binding</keyword>
<keyword evidence="9" id="KW-1185">Reference proteome</keyword>
<sequence>MDCMRDGFEQGKLLGNRFVTTSPLNHGSFGLVFAARDTLTGQDVAIKCITKPGAAEKSPCPAAIAIDERSEELAIHSHLTTHPNIVNLVHDFDTDNHQYMVLELCSNGDLYEAIRVGRGPLETGHVRDFMLELVSAIDHLHTNGVYHRDIKPENIFLTANGTMKLGDFGLATTDTWSTEFAVGSDRYMAPEQFDASVYGYGYSPAAADVWAIGIVLLNVLFQRNPFATPTPKDPLFADFARDRQSLFDVFPNMSQDTYNVLVHSMALDPANRSLAGVREALNNAVSFTTDDESLDDFCSAEPPPLAPVATAAREPLRTPSISSPNNGDEYPWTSTVLKTPQRTSRQLSTIRDEESEMFPASVKSSEWQYVDTDEASLSSNLDSGLGMSYKSAKSIKSVASRPLASFVGSLPISFSRPANKTSSPYGATGNGFSKSWSDLWDEDEEMEQQERVSFDGMDIERMDTAKPSTPRLKSIREEDRGSVTPRPGLIEVDANLRTATASPLRQLVEADKKSDQSQSPKQRSASIMDKWAVLGNFRRARAEQVVPVAAAPVVSAPVVTPAAPTPIRSKYTDKFAGLTSFSSGKKQKTPSRERATSGTWRQTSPQRLRSTSVNNSRLWERKDPSPTNDAWARADNWREHMGSPEARRTGLPSPPAPPAQAPLNSATHHLRNSNKTDKNFLDIELDHDDGDDMEWVGGWRDFHV</sequence>
<feature type="compositionally biased region" description="Polar residues" evidence="6">
    <location>
        <begin position="319"/>
        <end position="334"/>
    </location>
</feature>